<proteinExistence type="predicted"/>
<name>A0A0C2HJF0_9BACT</name>
<feature type="domain" description="DUF2914" evidence="2">
    <location>
        <begin position="69"/>
        <end position="128"/>
    </location>
</feature>
<organism evidence="3 4">
    <name type="scientific">Geoalkalibacter ferrihydriticus DSM 17813</name>
    <dbReference type="NCBI Taxonomy" id="1121915"/>
    <lineage>
        <taxon>Bacteria</taxon>
        <taxon>Pseudomonadati</taxon>
        <taxon>Thermodesulfobacteriota</taxon>
        <taxon>Desulfuromonadia</taxon>
        <taxon>Desulfuromonadales</taxon>
        <taxon>Geoalkalibacteraceae</taxon>
        <taxon>Geoalkalibacter</taxon>
    </lineage>
</organism>
<comment type="caution">
    <text evidence="3">The sequence shown here is derived from an EMBL/GenBank/DDBJ whole genome shotgun (WGS) entry which is preliminary data.</text>
</comment>
<reference evidence="3 4" key="1">
    <citation type="submission" date="2014-12" db="EMBL/GenBank/DDBJ databases">
        <title>Genomes of Geoalkalibacter ferrihydriticus and Geoalkalibacter subterraneus, two haloalkaliphilic metal-reducing members of the Geobacteraceae.</title>
        <authorList>
            <person name="Badalamenti J.P."/>
            <person name="Torres C.I."/>
            <person name="Krajmalnik-Brown R."/>
            <person name="Bond D.R."/>
        </authorList>
    </citation>
    <scope>NUCLEOTIDE SEQUENCE [LARGE SCALE GENOMIC DNA]</scope>
    <source>
        <strain evidence="3 4">DSM 17813</strain>
    </source>
</reference>
<dbReference type="Proteomes" id="UP000035068">
    <property type="component" value="Unassembled WGS sequence"/>
</dbReference>
<evidence type="ECO:0000256" key="1">
    <source>
        <dbReference type="SAM" id="SignalP"/>
    </source>
</evidence>
<evidence type="ECO:0000259" key="2">
    <source>
        <dbReference type="Pfam" id="PF11141"/>
    </source>
</evidence>
<gene>
    <name evidence="3" type="ORF">GFER_06830</name>
</gene>
<dbReference type="Pfam" id="PF11141">
    <property type="entry name" value="DUF2914"/>
    <property type="match status" value="1"/>
</dbReference>
<evidence type="ECO:0000313" key="4">
    <source>
        <dbReference type="Proteomes" id="UP000035068"/>
    </source>
</evidence>
<keyword evidence="4" id="KW-1185">Reference proteome</keyword>
<dbReference type="InterPro" id="IPR022606">
    <property type="entry name" value="DUF2914"/>
</dbReference>
<accession>A0A0C2HJF0</accession>
<keyword evidence="1" id="KW-0732">Signal</keyword>
<dbReference type="EMBL" id="JWJD01000002">
    <property type="protein sequence ID" value="KIH77166.1"/>
    <property type="molecule type" value="Genomic_DNA"/>
</dbReference>
<dbReference type="AlphaFoldDB" id="A0A0C2HJF0"/>
<sequence length="130" mass="14719">MLMFRTILFAAVVLLLGSSVAFAQRLEIAEGVVTTGIVERVPVDAVESYSTTVGRLYFFTRIVGAVEETAVSHVWFYEDEEVARVTLPVRSSNWRTWSSKNVLPDWTGNWRVEVIDAKGYVLHEVTFTLF</sequence>
<protein>
    <recommendedName>
        <fullName evidence="2">DUF2914 domain-containing protein</fullName>
    </recommendedName>
</protein>
<feature type="signal peptide" evidence="1">
    <location>
        <begin position="1"/>
        <end position="23"/>
    </location>
</feature>
<evidence type="ECO:0000313" key="3">
    <source>
        <dbReference type="EMBL" id="KIH77166.1"/>
    </source>
</evidence>
<feature type="chain" id="PRO_5002149890" description="DUF2914 domain-containing protein" evidence="1">
    <location>
        <begin position="24"/>
        <end position="130"/>
    </location>
</feature>